<name>A0ABS7C0V9_9BACL</name>
<feature type="domain" description="ABC transmembrane type-1" evidence="8">
    <location>
        <begin position="70"/>
        <end position="262"/>
    </location>
</feature>
<accession>A0ABS7C0V9</accession>
<evidence type="ECO:0000313" key="10">
    <source>
        <dbReference type="Proteomes" id="UP001519887"/>
    </source>
</evidence>
<feature type="transmembrane region" description="Helical" evidence="7">
    <location>
        <begin position="244"/>
        <end position="262"/>
    </location>
</feature>
<protein>
    <submittedName>
        <fullName evidence="9">Carbohydrate ABC transporter permease</fullName>
    </submittedName>
</protein>
<dbReference type="SUPFAM" id="SSF161098">
    <property type="entry name" value="MetI-like"/>
    <property type="match status" value="1"/>
</dbReference>
<evidence type="ECO:0000313" key="9">
    <source>
        <dbReference type="EMBL" id="MBW7454381.1"/>
    </source>
</evidence>
<evidence type="ECO:0000259" key="8">
    <source>
        <dbReference type="PROSITE" id="PS50928"/>
    </source>
</evidence>
<reference evidence="9 10" key="1">
    <citation type="submission" date="2021-07" db="EMBL/GenBank/DDBJ databases">
        <title>Paenibacillus radiodurans sp. nov., isolated from the southeastern edge of Tengger Desert.</title>
        <authorList>
            <person name="Zhang G."/>
        </authorList>
    </citation>
    <scope>NUCLEOTIDE SEQUENCE [LARGE SCALE GENOMIC DNA]</scope>
    <source>
        <strain evidence="9 10">CCM 7311</strain>
    </source>
</reference>
<comment type="subcellular location">
    <subcellularLocation>
        <location evidence="1 7">Cell membrane</location>
        <topology evidence="1 7">Multi-pass membrane protein</topology>
    </subcellularLocation>
</comment>
<dbReference type="PANTHER" id="PTHR43744">
    <property type="entry name" value="ABC TRANSPORTER PERMEASE PROTEIN MG189-RELATED-RELATED"/>
    <property type="match status" value="1"/>
</dbReference>
<keyword evidence="2 7" id="KW-0813">Transport</keyword>
<dbReference type="PANTHER" id="PTHR43744:SF6">
    <property type="entry name" value="ABC TRANSPORTER PERMEASE PROTEIN YESQ-RELATED"/>
    <property type="match status" value="1"/>
</dbReference>
<proteinExistence type="inferred from homology"/>
<evidence type="ECO:0000256" key="1">
    <source>
        <dbReference type="ARBA" id="ARBA00004651"/>
    </source>
</evidence>
<feature type="transmembrane region" description="Helical" evidence="7">
    <location>
        <begin position="182"/>
        <end position="207"/>
    </location>
</feature>
<feature type="transmembrane region" description="Helical" evidence="7">
    <location>
        <begin position="69"/>
        <end position="93"/>
    </location>
</feature>
<dbReference type="Pfam" id="PF00528">
    <property type="entry name" value="BPD_transp_1"/>
    <property type="match status" value="1"/>
</dbReference>
<organism evidence="9 10">
    <name type="scientific">Paenibacillus sepulcri</name>
    <dbReference type="NCBI Taxonomy" id="359917"/>
    <lineage>
        <taxon>Bacteria</taxon>
        <taxon>Bacillati</taxon>
        <taxon>Bacillota</taxon>
        <taxon>Bacilli</taxon>
        <taxon>Bacillales</taxon>
        <taxon>Paenibacillaceae</taxon>
        <taxon>Paenibacillus</taxon>
    </lineage>
</organism>
<comment type="similarity">
    <text evidence="7">Belongs to the binding-protein-dependent transport system permease family.</text>
</comment>
<dbReference type="CDD" id="cd06261">
    <property type="entry name" value="TM_PBP2"/>
    <property type="match status" value="1"/>
</dbReference>
<dbReference type="PROSITE" id="PS50928">
    <property type="entry name" value="ABC_TM1"/>
    <property type="match status" value="1"/>
</dbReference>
<keyword evidence="6 7" id="KW-0472">Membrane</keyword>
<evidence type="ECO:0000256" key="2">
    <source>
        <dbReference type="ARBA" id="ARBA00022448"/>
    </source>
</evidence>
<dbReference type="InterPro" id="IPR000515">
    <property type="entry name" value="MetI-like"/>
</dbReference>
<keyword evidence="3" id="KW-1003">Cell membrane</keyword>
<keyword evidence="10" id="KW-1185">Reference proteome</keyword>
<sequence length="277" mass="31420">MKNLSKIGAYLVLIVFGFIMIYPLLWMAAASFRSNAEIYTSIGLIPKRVIWDGFVEGWKGSGQFTFGTFYANSFLLVVPTVIGTVVSSVLVAYGFTRFQFPLKKVLLAVMIATLMLPHAVLIIPRYLLFRNFGWLDSYLPFVVPAFLGGYPFFIFMMVQFIRGLPSELDESAKIDGCNSFTILTRILMPLCKPALFSVSIIQFIWLWNEFFNTLIYVNSVSKFTLQLALRMSIDATYDIQWNQIMAMSLLTMLPCMIIFFLAQKHFVEGISTTGLKG</sequence>
<evidence type="ECO:0000256" key="6">
    <source>
        <dbReference type="ARBA" id="ARBA00023136"/>
    </source>
</evidence>
<dbReference type="EMBL" id="JAHZIK010000193">
    <property type="protein sequence ID" value="MBW7454381.1"/>
    <property type="molecule type" value="Genomic_DNA"/>
</dbReference>
<feature type="transmembrane region" description="Helical" evidence="7">
    <location>
        <begin position="7"/>
        <end position="29"/>
    </location>
</feature>
<dbReference type="Proteomes" id="UP001519887">
    <property type="component" value="Unassembled WGS sequence"/>
</dbReference>
<evidence type="ECO:0000256" key="3">
    <source>
        <dbReference type="ARBA" id="ARBA00022475"/>
    </source>
</evidence>
<feature type="transmembrane region" description="Helical" evidence="7">
    <location>
        <begin position="138"/>
        <end position="161"/>
    </location>
</feature>
<keyword evidence="5 7" id="KW-1133">Transmembrane helix</keyword>
<evidence type="ECO:0000256" key="4">
    <source>
        <dbReference type="ARBA" id="ARBA00022692"/>
    </source>
</evidence>
<dbReference type="InterPro" id="IPR035906">
    <property type="entry name" value="MetI-like_sf"/>
</dbReference>
<evidence type="ECO:0000256" key="7">
    <source>
        <dbReference type="RuleBase" id="RU363032"/>
    </source>
</evidence>
<feature type="transmembrane region" description="Helical" evidence="7">
    <location>
        <begin position="105"/>
        <end position="126"/>
    </location>
</feature>
<gene>
    <name evidence="9" type="ORF">K0U00_10095</name>
</gene>
<keyword evidence="4 7" id="KW-0812">Transmembrane</keyword>
<dbReference type="Gene3D" id="1.10.3720.10">
    <property type="entry name" value="MetI-like"/>
    <property type="match status" value="1"/>
</dbReference>
<comment type="caution">
    <text evidence="9">The sequence shown here is derived from an EMBL/GenBank/DDBJ whole genome shotgun (WGS) entry which is preliminary data.</text>
</comment>
<evidence type="ECO:0000256" key="5">
    <source>
        <dbReference type="ARBA" id="ARBA00022989"/>
    </source>
</evidence>